<accession>I2PZB3</accession>
<sequence length="151" mass="15970">MIVSEGRLGRVFVVRLGDDDRIPDAIEAFAKTREVNAAVVLALGGLENGNLVVGPEDGAAMPPLAMLAAIGNVHEAACVGTLFPDAESGRPTLHMHAVLGRGDDTRAGCVRPGLDVWKIFEVVVIEILGTDLARAKDPETGFHLLGWAKRP</sequence>
<dbReference type="Gene3D" id="3.30.1330.80">
    <property type="entry name" value="Hypothetical protein, similar to alpha- acetolactate decarboxylase, domain 2"/>
    <property type="match status" value="1"/>
</dbReference>
<evidence type="ECO:0000259" key="1">
    <source>
        <dbReference type="PROSITE" id="PS51742"/>
    </source>
</evidence>
<dbReference type="HOGENOM" id="CLU_114051_1_0_7"/>
<dbReference type="PROSITE" id="PS51742">
    <property type="entry name" value="PPC"/>
    <property type="match status" value="1"/>
</dbReference>
<keyword evidence="2" id="KW-0238">DNA-binding</keyword>
<dbReference type="SUPFAM" id="SSF117856">
    <property type="entry name" value="AF0104/ALDC/Ptd012-like"/>
    <property type="match status" value="1"/>
</dbReference>
<dbReference type="STRING" id="596152.DesU5LDRAFT_1169"/>
<dbReference type="InterPro" id="IPR005175">
    <property type="entry name" value="PPC_dom"/>
</dbReference>
<gene>
    <name evidence="2" type="ORF">DesU5LDRAFT_1169</name>
</gene>
<dbReference type="AlphaFoldDB" id="I2PZB3"/>
<evidence type="ECO:0000313" key="2">
    <source>
        <dbReference type="EMBL" id="EIG52869.1"/>
    </source>
</evidence>
<dbReference type="OrthoDB" id="9798999at2"/>
<feature type="domain" description="PPC" evidence="1">
    <location>
        <begin position="6"/>
        <end position="148"/>
    </location>
</feature>
<reference evidence="2" key="1">
    <citation type="submission" date="2011-11" db="EMBL/GenBank/DDBJ databases">
        <title>Improved High-Quality Draft sequence of Desulfovibrio sp. U5L.</title>
        <authorList>
            <consortium name="US DOE Joint Genome Institute"/>
            <person name="Lucas S."/>
            <person name="Han J."/>
            <person name="Lapidus A."/>
            <person name="Cheng J.-F."/>
            <person name="Goodwin L."/>
            <person name="Pitluck S."/>
            <person name="Peters L."/>
            <person name="Ovchinnikova G."/>
            <person name="Held B."/>
            <person name="Detter J.C."/>
            <person name="Han C."/>
            <person name="Tapia R."/>
            <person name="Land M."/>
            <person name="Hauser L."/>
            <person name="Kyrpides N."/>
            <person name="Ivanova N."/>
            <person name="Pagani I."/>
            <person name="Gabster J."/>
            <person name="Walker C."/>
            <person name="Stolyar S."/>
            <person name="Stahl D."/>
            <person name="Arkin A."/>
            <person name="Dehal P."/>
            <person name="Hazen T."/>
            <person name="Woyke T."/>
        </authorList>
    </citation>
    <scope>NUCLEOTIDE SEQUENCE [LARGE SCALE GENOMIC DNA]</scope>
    <source>
        <strain evidence="2">U5L</strain>
    </source>
</reference>
<dbReference type="PANTHER" id="PTHR34988">
    <property type="entry name" value="PROTEIN, PUTATIVE-RELATED"/>
    <property type="match status" value="1"/>
</dbReference>
<organism evidence="2">
    <name type="scientific">Desulfovibrio sp. U5L</name>
    <dbReference type="NCBI Taxonomy" id="596152"/>
    <lineage>
        <taxon>Bacteria</taxon>
        <taxon>Pseudomonadati</taxon>
        <taxon>Thermodesulfobacteriota</taxon>
        <taxon>Desulfovibrionia</taxon>
        <taxon>Desulfovibrionales</taxon>
        <taxon>Desulfovibrionaceae</taxon>
        <taxon>Desulfovibrio</taxon>
    </lineage>
</organism>
<dbReference type="eggNOG" id="COG1661">
    <property type="taxonomic scope" value="Bacteria"/>
</dbReference>
<proteinExistence type="predicted"/>
<dbReference type="CDD" id="cd11378">
    <property type="entry name" value="DUF296"/>
    <property type="match status" value="1"/>
</dbReference>
<dbReference type="PANTHER" id="PTHR34988:SF1">
    <property type="entry name" value="DNA-BINDING PROTEIN"/>
    <property type="match status" value="1"/>
</dbReference>
<dbReference type="EMBL" id="JH600068">
    <property type="protein sequence ID" value="EIG52869.1"/>
    <property type="molecule type" value="Genomic_DNA"/>
</dbReference>
<dbReference type="GO" id="GO:0003677">
    <property type="term" value="F:DNA binding"/>
    <property type="evidence" value="ECO:0007669"/>
    <property type="project" value="UniProtKB-KW"/>
</dbReference>
<protein>
    <submittedName>
        <fullName evidence="2">Putative DNA-binding protein with PD1-like DNA-binding motif</fullName>
    </submittedName>
</protein>
<dbReference type="Pfam" id="PF03479">
    <property type="entry name" value="PCC"/>
    <property type="match status" value="1"/>
</dbReference>
<name>I2PZB3_9BACT</name>